<proteinExistence type="predicted"/>
<dbReference type="EMBL" id="BK015985">
    <property type="protein sequence ID" value="DAF88424.1"/>
    <property type="molecule type" value="Genomic_DNA"/>
</dbReference>
<accession>A0A8S5U1U2</accession>
<name>A0A8S5U1U2_9CAUD</name>
<organism evidence="1">
    <name type="scientific">Siphoviridae sp. ctdHi7</name>
    <dbReference type="NCBI Taxonomy" id="2825577"/>
    <lineage>
        <taxon>Viruses</taxon>
        <taxon>Duplodnaviria</taxon>
        <taxon>Heunggongvirae</taxon>
        <taxon>Uroviricota</taxon>
        <taxon>Caudoviricetes</taxon>
    </lineage>
</organism>
<evidence type="ECO:0000313" key="1">
    <source>
        <dbReference type="EMBL" id="DAF88424.1"/>
    </source>
</evidence>
<dbReference type="PROSITE" id="PS51257">
    <property type="entry name" value="PROKAR_LIPOPROTEIN"/>
    <property type="match status" value="1"/>
</dbReference>
<reference evidence="1" key="1">
    <citation type="journal article" date="2021" name="Proc. Natl. Acad. Sci. U.S.A.">
        <title>A Catalog of Tens of Thousands of Viruses from Human Metagenomes Reveals Hidden Associations with Chronic Diseases.</title>
        <authorList>
            <person name="Tisza M.J."/>
            <person name="Buck C.B."/>
        </authorList>
    </citation>
    <scope>NUCLEOTIDE SEQUENCE</scope>
    <source>
        <strain evidence="1">CtdHi7</strain>
    </source>
</reference>
<sequence>MKRILSILLVLIMLSLTACGATPNKQTEADPPDGERTEEYESVCVDIGVHDDGYYGLMANVSIHYNEDGTLGWITVLDPALLAFNVSSTLGGGVYIINLPDGNKAIDELSSVSEALKAAGMTDYAERIYAVIAIIGSPITQAST</sequence>
<protein>
    <submittedName>
        <fullName evidence="1">Uncharacterized protein</fullName>
    </submittedName>
</protein>